<dbReference type="EMBL" id="JYDO01000012">
    <property type="protein sequence ID" value="KRZ78429.1"/>
    <property type="molecule type" value="Genomic_DNA"/>
</dbReference>
<evidence type="ECO:0008006" key="3">
    <source>
        <dbReference type="Google" id="ProtNLM"/>
    </source>
</evidence>
<dbReference type="SUPFAM" id="SSF53098">
    <property type="entry name" value="Ribonuclease H-like"/>
    <property type="match status" value="1"/>
</dbReference>
<comment type="caution">
    <text evidence="1">The sequence shown here is derived from an EMBL/GenBank/DDBJ whole genome shotgun (WGS) entry which is preliminary data.</text>
</comment>
<proteinExistence type="predicted"/>
<evidence type="ECO:0000313" key="2">
    <source>
        <dbReference type="Proteomes" id="UP000054843"/>
    </source>
</evidence>
<reference evidence="1 2" key="1">
    <citation type="submission" date="2015-01" db="EMBL/GenBank/DDBJ databases">
        <title>Evolution of Trichinella species and genotypes.</title>
        <authorList>
            <person name="Korhonen P.K."/>
            <person name="Edoardo P."/>
            <person name="Giuseppe L.R."/>
            <person name="Gasser R.B."/>
        </authorList>
    </citation>
    <scope>NUCLEOTIDE SEQUENCE [LARGE SCALE GENOMIC DNA]</scope>
    <source>
        <strain evidence="1">ISS1980</strain>
    </source>
</reference>
<protein>
    <recommendedName>
        <fullName evidence="3">DUF4371 domain-containing protein</fullName>
    </recommendedName>
</protein>
<dbReference type="STRING" id="268474.A0A0V1N377"/>
<name>A0A0V1N377_9BILA</name>
<gene>
    <name evidence="1" type="ORF">T10_7420</name>
</gene>
<accession>A0A0V1N377</accession>
<dbReference type="Proteomes" id="UP000054843">
    <property type="component" value="Unassembled WGS sequence"/>
</dbReference>
<evidence type="ECO:0000313" key="1">
    <source>
        <dbReference type="EMBL" id="KRZ78429.1"/>
    </source>
</evidence>
<sequence length="130" mass="14581">MHVVGLCDVILNGLESAGLDPRYIISQCYDGASVMAGVCGGVQVLMQELVGKYIPYVHCYNHKLHLIMINSASHDKEVHNFFGIFGRLFMFLRRPNVAASYRGSALKRLLQQRWTGHLKTIAAVVENFDE</sequence>
<organism evidence="1 2">
    <name type="scientific">Trichinella papuae</name>
    <dbReference type="NCBI Taxonomy" id="268474"/>
    <lineage>
        <taxon>Eukaryota</taxon>
        <taxon>Metazoa</taxon>
        <taxon>Ecdysozoa</taxon>
        <taxon>Nematoda</taxon>
        <taxon>Enoplea</taxon>
        <taxon>Dorylaimia</taxon>
        <taxon>Trichinellida</taxon>
        <taxon>Trichinellidae</taxon>
        <taxon>Trichinella</taxon>
    </lineage>
</organism>
<keyword evidence="2" id="KW-1185">Reference proteome</keyword>
<dbReference type="AlphaFoldDB" id="A0A0V1N377"/>
<dbReference type="InterPro" id="IPR012337">
    <property type="entry name" value="RNaseH-like_sf"/>
</dbReference>